<comment type="caution">
    <text evidence="2">The sequence shown here is derived from an EMBL/GenBank/DDBJ whole genome shotgun (WGS) entry which is preliminary data.</text>
</comment>
<dbReference type="Proteomes" id="UP000768471">
    <property type="component" value="Unassembled WGS sequence"/>
</dbReference>
<evidence type="ECO:0000256" key="1">
    <source>
        <dbReference type="SAM" id="Coils"/>
    </source>
</evidence>
<organism evidence="2 3">
    <name type="scientific">Eikenella glucosivorans</name>
    <dbReference type="NCBI Taxonomy" id="2766967"/>
    <lineage>
        <taxon>Bacteria</taxon>
        <taxon>Pseudomonadati</taxon>
        <taxon>Pseudomonadota</taxon>
        <taxon>Betaproteobacteria</taxon>
        <taxon>Neisseriales</taxon>
        <taxon>Neisseriaceae</taxon>
        <taxon>Eikenella</taxon>
    </lineage>
</organism>
<feature type="coiled-coil region" evidence="1">
    <location>
        <begin position="21"/>
        <end position="51"/>
    </location>
</feature>
<reference evidence="2 3" key="1">
    <citation type="submission" date="2020-09" db="EMBL/GenBank/DDBJ databases">
        <title>Eikenella S3660 sp. nov., isolated from a throat swab.</title>
        <authorList>
            <person name="Buhl M."/>
        </authorList>
    </citation>
    <scope>NUCLEOTIDE SEQUENCE [LARGE SCALE GENOMIC DNA]</scope>
    <source>
        <strain evidence="2 3">S3360</strain>
    </source>
</reference>
<sequence length="55" mass="6808">MLLLWLGIILSAVVAFFFFRNRKIEQEMERARREEEIEKILERKRKEIEQDKTLN</sequence>
<keyword evidence="1" id="KW-0175">Coiled coil</keyword>
<name>A0ABS0NC00_9NEIS</name>
<gene>
    <name evidence="2" type="ORF">H9Q10_09025</name>
</gene>
<accession>A0ABS0NC00</accession>
<dbReference type="RefSeq" id="WP_197903631.1">
    <property type="nucleotide sequence ID" value="NZ_JACSGR010000006.1"/>
</dbReference>
<dbReference type="EMBL" id="JACSGR010000006">
    <property type="protein sequence ID" value="MBH5329809.1"/>
    <property type="molecule type" value="Genomic_DNA"/>
</dbReference>
<protein>
    <submittedName>
        <fullName evidence="2">Uncharacterized protein</fullName>
    </submittedName>
</protein>
<evidence type="ECO:0000313" key="3">
    <source>
        <dbReference type="Proteomes" id="UP000768471"/>
    </source>
</evidence>
<evidence type="ECO:0000313" key="2">
    <source>
        <dbReference type="EMBL" id="MBH5329809.1"/>
    </source>
</evidence>
<proteinExistence type="predicted"/>
<keyword evidence="3" id="KW-1185">Reference proteome</keyword>